<dbReference type="OrthoDB" id="409136at2759"/>
<gene>
    <name evidence="4" type="primary">NXNL2</name>
</gene>
<dbReference type="InterPro" id="IPR036249">
    <property type="entry name" value="Thioredoxin-like_sf"/>
</dbReference>
<dbReference type="Pfam" id="PF13905">
    <property type="entry name" value="Thioredoxin_8"/>
    <property type="match status" value="1"/>
</dbReference>
<organism evidence="3 4">
    <name type="scientific">Hipposideros armiger</name>
    <name type="common">Great Himalayan leaf-nosed bat</name>
    <dbReference type="NCBI Taxonomy" id="186990"/>
    <lineage>
        <taxon>Eukaryota</taxon>
        <taxon>Metazoa</taxon>
        <taxon>Chordata</taxon>
        <taxon>Craniata</taxon>
        <taxon>Vertebrata</taxon>
        <taxon>Euteleostomi</taxon>
        <taxon>Mammalia</taxon>
        <taxon>Eutheria</taxon>
        <taxon>Laurasiatheria</taxon>
        <taxon>Chiroptera</taxon>
        <taxon>Yinpterochiroptera</taxon>
        <taxon>Rhinolophoidea</taxon>
        <taxon>Hipposideridae</taxon>
        <taxon>Hipposideros</taxon>
    </lineage>
</organism>
<sequence length="227" mass="24846">MSAGLLWQVSSTAGDLERAMVDALGGRHLVTAGGAWVEAETVLQNKVVALYFAAARCAPSRDFTPLLRDFYVELVEQALPPAPLAVVLVSADRSAREMEDFMSQLPGGWLALPFYDPYRQDPILRGAAVPDVLLKGWTLDAEAASGSRGLRSSRIPAPRHPPKARQALPPQGELRTRYHITATPKLVILKPSGEVITDKGRKQIRERGRACFQSWVEVADVFQNFSG</sequence>
<proteinExistence type="predicted"/>
<dbReference type="GO" id="GO:0007601">
    <property type="term" value="P:visual perception"/>
    <property type="evidence" value="ECO:0007669"/>
    <property type="project" value="TreeGrafter"/>
</dbReference>
<feature type="domain" description="Thioredoxin-like fold" evidence="2">
    <location>
        <begin position="45"/>
        <end position="120"/>
    </location>
</feature>
<dbReference type="AlphaFoldDB" id="A0A8B7QGL0"/>
<evidence type="ECO:0000313" key="4">
    <source>
        <dbReference type="RefSeq" id="XP_019487212.1"/>
    </source>
</evidence>
<dbReference type="InterPro" id="IPR029519">
    <property type="entry name" value="RdCVF2"/>
</dbReference>
<dbReference type="Proteomes" id="UP000694851">
    <property type="component" value="Unplaced"/>
</dbReference>
<evidence type="ECO:0000259" key="2">
    <source>
        <dbReference type="Pfam" id="PF13905"/>
    </source>
</evidence>
<evidence type="ECO:0000313" key="3">
    <source>
        <dbReference type="Proteomes" id="UP000694851"/>
    </source>
</evidence>
<dbReference type="GO" id="GO:0045494">
    <property type="term" value="P:photoreceptor cell maintenance"/>
    <property type="evidence" value="ECO:0007669"/>
    <property type="project" value="InterPro"/>
</dbReference>
<evidence type="ECO:0000256" key="1">
    <source>
        <dbReference type="SAM" id="MobiDB-lite"/>
    </source>
</evidence>
<protein>
    <submittedName>
        <fullName evidence="4">Nucleoredoxin-like protein 2 isoform X1</fullName>
    </submittedName>
</protein>
<dbReference type="GO" id="GO:0007608">
    <property type="term" value="P:sensory perception of smell"/>
    <property type="evidence" value="ECO:0007669"/>
    <property type="project" value="TreeGrafter"/>
</dbReference>
<feature type="region of interest" description="Disordered" evidence="1">
    <location>
        <begin position="148"/>
        <end position="168"/>
    </location>
</feature>
<reference evidence="4" key="1">
    <citation type="submission" date="2025-08" db="UniProtKB">
        <authorList>
            <consortium name="RefSeq"/>
        </authorList>
    </citation>
    <scope>IDENTIFICATION</scope>
    <source>
        <tissue evidence="4">Muscle</tissue>
    </source>
</reference>
<accession>A0A8B7QGL0</accession>
<dbReference type="SUPFAM" id="SSF52833">
    <property type="entry name" value="Thioredoxin-like"/>
    <property type="match status" value="1"/>
</dbReference>
<name>A0A8B7QGL0_HIPAR</name>
<keyword evidence="3" id="KW-1185">Reference proteome</keyword>
<dbReference type="RefSeq" id="XP_019487212.1">
    <property type="nucleotide sequence ID" value="XM_019631667.1"/>
</dbReference>
<dbReference type="Gene3D" id="3.40.30.10">
    <property type="entry name" value="Glutaredoxin"/>
    <property type="match status" value="1"/>
</dbReference>
<dbReference type="KEGG" id="hai:109376022"/>
<dbReference type="CTD" id="158046"/>
<dbReference type="PANTHER" id="PTHR46762:SF1">
    <property type="entry name" value="NUCLEOREDOXIN-LIKE PROTEIN 2"/>
    <property type="match status" value="1"/>
</dbReference>
<dbReference type="InterPro" id="IPR012336">
    <property type="entry name" value="Thioredoxin-like_fold"/>
</dbReference>
<dbReference type="GeneID" id="109376022"/>
<dbReference type="PANTHER" id="PTHR46762">
    <property type="entry name" value="NUCLEOREDOXIN-LIKE PROTEIN 2"/>
    <property type="match status" value="1"/>
</dbReference>